<proteinExistence type="predicted"/>
<evidence type="ECO:0000313" key="1">
    <source>
        <dbReference type="EMBL" id="SSY80864.1"/>
    </source>
</evidence>
<evidence type="ECO:0000313" key="2">
    <source>
        <dbReference type="Proteomes" id="UP000254209"/>
    </source>
</evidence>
<accession>A0A376BWX4</accession>
<protein>
    <submittedName>
        <fullName evidence="1">Uncharacterized protein</fullName>
    </submittedName>
</protein>
<dbReference type="OrthoDB" id="7855179at2"/>
<reference evidence="1 2" key="1">
    <citation type="submission" date="2018-06" db="EMBL/GenBank/DDBJ databases">
        <authorList>
            <consortium name="Pathogen Informatics"/>
            <person name="Doyle S."/>
        </authorList>
    </citation>
    <scope>NUCLEOTIDE SEQUENCE [LARGE SCALE GENOMIC DNA]</scope>
    <source>
        <strain evidence="1 2">NCTC10283</strain>
    </source>
</reference>
<dbReference type="RefSeq" id="WP_034290789.1">
    <property type="nucleotide sequence ID" value="NZ_CP091519.2"/>
</dbReference>
<dbReference type="Proteomes" id="UP000254209">
    <property type="component" value="Unassembled WGS sequence"/>
</dbReference>
<name>A0A376BWX4_9NEIS</name>
<keyword evidence="2" id="KW-1185">Reference proteome</keyword>
<dbReference type="AlphaFoldDB" id="A0A376BWX4"/>
<dbReference type="STRING" id="1120980.GCA_000745955_00247"/>
<dbReference type="EMBL" id="UFSO01000003">
    <property type="protein sequence ID" value="SSY80864.1"/>
    <property type="molecule type" value="Genomic_DNA"/>
</dbReference>
<sequence>MCDEKLKWSILALAQSPDIQKQLVCSHGMTGEEIILEFSDAVDEYYHSQTDKQSKQFILIKELDDYILSKSRPEYEYLWLDDDYLISQEWEIIRNMAKKIAMEFKWDMVCPAPLYSAIYYA</sequence>
<gene>
    <name evidence="1" type="ORF">NCTC10283_02426</name>
</gene>
<organism evidence="1 2">
    <name type="scientific">Alysiella crassa</name>
    <dbReference type="NCBI Taxonomy" id="153491"/>
    <lineage>
        <taxon>Bacteria</taxon>
        <taxon>Pseudomonadati</taxon>
        <taxon>Pseudomonadota</taxon>
        <taxon>Betaproteobacteria</taxon>
        <taxon>Neisseriales</taxon>
        <taxon>Neisseriaceae</taxon>
        <taxon>Alysiella</taxon>
    </lineage>
</organism>